<dbReference type="Proteomes" id="UP000238356">
    <property type="component" value="Unassembled WGS sequence"/>
</dbReference>
<dbReference type="SUPFAM" id="SSF81338">
    <property type="entry name" value="Aquaporin-like"/>
    <property type="match status" value="1"/>
</dbReference>
<feature type="transmembrane region" description="Helical" evidence="7">
    <location>
        <begin position="55"/>
        <end position="77"/>
    </location>
</feature>
<dbReference type="InterPro" id="IPR022357">
    <property type="entry name" value="MIP_CS"/>
</dbReference>
<dbReference type="RefSeq" id="WP_082976402.1">
    <property type="nucleotide sequence ID" value="NZ_JBITKZ010000008.1"/>
</dbReference>
<comment type="similarity">
    <text evidence="6">Belongs to the MIP/aquaporin (TC 1.A.8) family.</text>
</comment>
<dbReference type="InterPro" id="IPR034294">
    <property type="entry name" value="Aquaporin_transptr"/>
</dbReference>
<evidence type="ECO:0000256" key="2">
    <source>
        <dbReference type="ARBA" id="ARBA00022448"/>
    </source>
</evidence>
<evidence type="ECO:0000256" key="3">
    <source>
        <dbReference type="ARBA" id="ARBA00022692"/>
    </source>
</evidence>
<gene>
    <name evidence="8" type="ORF">C5F51_14855</name>
</gene>
<keyword evidence="5 7" id="KW-0472">Membrane</keyword>
<evidence type="ECO:0000313" key="8">
    <source>
        <dbReference type="EMBL" id="PPJ28109.1"/>
    </source>
</evidence>
<feature type="transmembrane region" description="Helical" evidence="7">
    <location>
        <begin position="31"/>
        <end position="49"/>
    </location>
</feature>
<feature type="transmembrane region" description="Helical" evidence="7">
    <location>
        <begin position="214"/>
        <end position="234"/>
    </location>
</feature>
<evidence type="ECO:0000256" key="1">
    <source>
        <dbReference type="ARBA" id="ARBA00004141"/>
    </source>
</evidence>
<dbReference type="GO" id="GO:0015267">
    <property type="term" value="F:channel activity"/>
    <property type="evidence" value="ECO:0007669"/>
    <property type="project" value="InterPro"/>
</dbReference>
<dbReference type="Pfam" id="PF00230">
    <property type="entry name" value="MIP"/>
    <property type="match status" value="1"/>
</dbReference>
<dbReference type="Gene3D" id="1.20.1080.10">
    <property type="entry name" value="Glycerol uptake facilitator protein"/>
    <property type="match status" value="1"/>
</dbReference>
<dbReference type="EMBL" id="PSZD01000008">
    <property type="protein sequence ID" value="PPJ28109.1"/>
    <property type="molecule type" value="Genomic_DNA"/>
</dbReference>
<keyword evidence="2 6" id="KW-0813">Transport</keyword>
<dbReference type="PRINTS" id="PR00783">
    <property type="entry name" value="MINTRINSICP"/>
</dbReference>
<dbReference type="AlphaFoldDB" id="A0A2S6A6F0"/>
<keyword evidence="9" id="KW-1185">Reference proteome</keyword>
<dbReference type="PROSITE" id="PS00221">
    <property type="entry name" value="MIP"/>
    <property type="match status" value="2"/>
</dbReference>
<name>A0A2S6A6F0_9NOCA</name>
<dbReference type="PANTHER" id="PTHR45724">
    <property type="entry name" value="AQUAPORIN NIP2-1"/>
    <property type="match status" value="1"/>
</dbReference>
<evidence type="ECO:0000256" key="4">
    <source>
        <dbReference type="ARBA" id="ARBA00022989"/>
    </source>
</evidence>
<feature type="transmembrane region" description="Helical" evidence="7">
    <location>
        <begin position="98"/>
        <end position="120"/>
    </location>
</feature>
<protein>
    <submittedName>
        <fullName evidence="8">Porin</fullName>
    </submittedName>
</protein>
<feature type="transmembrane region" description="Helical" evidence="7">
    <location>
        <begin position="140"/>
        <end position="159"/>
    </location>
</feature>
<comment type="caution">
    <text evidence="8">The sequence shown here is derived from an EMBL/GenBank/DDBJ whole genome shotgun (WGS) entry which is preliminary data.</text>
</comment>
<dbReference type="InterPro" id="IPR023271">
    <property type="entry name" value="Aquaporin-like"/>
</dbReference>
<evidence type="ECO:0000256" key="6">
    <source>
        <dbReference type="RuleBase" id="RU000477"/>
    </source>
</evidence>
<comment type="subcellular location">
    <subcellularLocation>
        <location evidence="1">Membrane</location>
        <topology evidence="1">Multi-pass membrane protein</topology>
    </subcellularLocation>
</comment>
<dbReference type="InterPro" id="IPR000425">
    <property type="entry name" value="MIP"/>
</dbReference>
<evidence type="ECO:0000256" key="7">
    <source>
        <dbReference type="SAM" id="Phobius"/>
    </source>
</evidence>
<reference evidence="8 9" key="1">
    <citation type="submission" date="2018-02" db="EMBL/GenBank/DDBJ databases">
        <title>8 Nocardia nova and 1 Nocardia cyriacigeorgica strain used for evolution to TMP-SMX.</title>
        <authorList>
            <person name="Mehta H."/>
            <person name="Weng J."/>
            <person name="Shamoo Y."/>
        </authorList>
    </citation>
    <scope>NUCLEOTIDE SEQUENCE [LARGE SCALE GENOMIC DNA]</scope>
    <source>
        <strain evidence="8 9">BAA2227</strain>
    </source>
</reference>
<dbReference type="PANTHER" id="PTHR45724:SF13">
    <property type="entry name" value="AQUAPORIN NIP1-1-RELATED"/>
    <property type="match status" value="1"/>
</dbReference>
<keyword evidence="3 6" id="KW-0812">Transmembrane</keyword>
<feature type="transmembrane region" description="Helical" evidence="7">
    <location>
        <begin position="171"/>
        <end position="194"/>
    </location>
</feature>
<organism evidence="8 9">
    <name type="scientific">Nocardia nova</name>
    <dbReference type="NCBI Taxonomy" id="37330"/>
    <lineage>
        <taxon>Bacteria</taxon>
        <taxon>Bacillati</taxon>
        <taxon>Actinomycetota</taxon>
        <taxon>Actinomycetes</taxon>
        <taxon>Mycobacteriales</taxon>
        <taxon>Nocardiaceae</taxon>
        <taxon>Nocardia</taxon>
    </lineage>
</organism>
<accession>A0A2S6A6F0</accession>
<sequence>MVTSTEFRSAETNTADTDIAITSARRLGSKYAVELIGTFFLVFTVGAAIRSGSQLAPLAVGAVLMVMIYAGGHLSGGHYNPAVTLAVLVRRRIEFRDAVRYWVAQLVAGLLAALVARYVVDPARTATMSTLTLTGHTLGAAFAVELLFTFALCYVMLNVATSKSHPDNSFYGLAIGFTVVAGAFAVGAISGGAFNPAVTLGAAVMGVFAWPTLWVYFVAQLLAAAGAGAVFLALNPDDE</sequence>
<proteinExistence type="inferred from homology"/>
<keyword evidence="4 7" id="KW-1133">Transmembrane helix</keyword>
<dbReference type="GO" id="GO:0016020">
    <property type="term" value="C:membrane"/>
    <property type="evidence" value="ECO:0007669"/>
    <property type="project" value="UniProtKB-SubCell"/>
</dbReference>
<evidence type="ECO:0000313" key="9">
    <source>
        <dbReference type="Proteomes" id="UP000238356"/>
    </source>
</evidence>
<evidence type="ECO:0000256" key="5">
    <source>
        <dbReference type="ARBA" id="ARBA00023136"/>
    </source>
</evidence>